<evidence type="ECO:0000259" key="1">
    <source>
        <dbReference type="Pfam" id="PF02915"/>
    </source>
</evidence>
<gene>
    <name evidence="2" type="ORF">STSP2_02684</name>
</gene>
<dbReference type="GO" id="GO:0046872">
    <property type="term" value="F:metal ion binding"/>
    <property type="evidence" value="ECO:0007669"/>
    <property type="project" value="InterPro"/>
</dbReference>
<evidence type="ECO:0000313" key="3">
    <source>
        <dbReference type="Proteomes" id="UP000189674"/>
    </source>
</evidence>
<sequence>MSITFNADEIFEMAIEIERNGAKFYRKAADNSSDPETKKMLTSLAEMEDGHEKTFLEMRESLNELEKEENTFDPEGEAEMYLQSMASAHGYEGKKSLDETLTGNESREEILRAALGAEKNSVAFYLGIKDIVPQKAGKDKVQNIIREEMSHIQTLNKALASIR</sequence>
<proteinExistence type="predicted"/>
<dbReference type="CDD" id="cd01045">
    <property type="entry name" value="Ferritin_like_AB"/>
    <property type="match status" value="1"/>
</dbReference>
<dbReference type="Proteomes" id="UP000189674">
    <property type="component" value="Chromosome"/>
</dbReference>
<dbReference type="OrthoDB" id="37394at2"/>
<dbReference type="InterPro" id="IPR009078">
    <property type="entry name" value="Ferritin-like_SF"/>
</dbReference>
<dbReference type="AlphaFoldDB" id="A0A1U9NNL0"/>
<dbReference type="EMBL" id="CP019791">
    <property type="protein sequence ID" value="AQT69493.1"/>
    <property type="molecule type" value="Genomic_DNA"/>
</dbReference>
<reference evidence="3" key="1">
    <citation type="submission" date="2017-02" db="EMBL/GenBank/DDBJ databases">
        <title>Comparative genomics and description of representatives of a novel lineage of planctomycetes thriving in anoxic sediments.</title>
        <authorList>
            <person name="Spring S."/>
            <person name="Bunk B."/>
            <person name="Sproer C."/>
        </authorList>
    </citation>
    <scope>NUCLEOTIDE SEQUENCE [LARGE SCALE GENOMIC DNA]</scope>
    <source>
        <strain evidence="3">ST-NAGAB-D1</strain>
    </source>
</reference>
<dbReference type="Pfam" id="PF02915">
    <property type="entry name" value="Rubrerythrin"/>
    <property type="match status" value="1"/>
</dbReference>
<dbReference type="KEGG" id="alus:STSP2_02684"/>
<dbReference type="InterPro" id="IPR012347">
    <property type="entry name" value="Ferritin-like"/>
</dbReference>
<dbReference type="SUPFAM" id="SSF47240">
    <property type="entry name" value="Ferritin-like"/>
    <property type="match status" value="1"/>
</dbReference>
<dbReference type="GO" id="GO:0016491">
    <property type="term" value="F:oxidoreductase activity"/>
    <property type="evidence" value="ECO:0007669"/>
    <property type="project" value="InterPro"/>
</dbReference>
<accession>A0A1U9NNL0</accession>
<evidence type="ECO:0000313" key="2">
    <source>
        <dbReference type="EMBL" id="AQT69493.1"/>
    </source>
</evidence>
<keyword evidence="3" id="KW-1185">Reference proteome</keyword>
<organism evidence="2 3">
    <name type="scientific">Anaerohalosphaera lusitana</name>
    <dbReference type="NCBI Taxonomy" id="1936003"/>
    <lineage>
        <taxon>Bacteria</taxon>
        <taxon>Pseudomonadati</taxon>
        <taxon>Planctomycetota</taxon>
        <taxon>Phycisphaerae</taxon>
        <taxon>Sedimentisphaerales</taxon>
        <taxon>Anaerohalosphaeraceae</taxon>
        <taxon>Anaerohalosphaera</taxon>
    </lineage>
</organism>
<dbReference type="PANTHER" id="PTHR33531:SF7">
    <property type="entry name" value="HYPOTHETICAL MEMBRANE PROTEIN, CONSERVED"/>
    <property type="match status" value="1"/>
</dbReference>
<dbReference type="STRING" id="1936003.STSP2_02684"/>
<dbReference type="PANTHER" id="PTHR33531">
    <property type="entry name" value="RUBRERYTHRIN SUBFAMILY"/>
    <property type="match status" value="1"/>
</dbReference>
<name>A0A1U9NNL0_9BACT</name>
<dbReference type="Gene3D" id="1.20.1260.10">
    <property type="match status" value="1"/>
</dbReference>
<protein>
    <submittedName>
        <fullName evidence="2">Putative trifunctional 2-polyprenylphenol hydroxylase/glutamate synthase subunit beta/ferritin domain-containing protein</fullName>
    </submittedName>
</protein>
<dbReference type="RefSeq" id="WP_146663174.1">
    <property type="nucleotide sequence ID" value="NZ_CP019791.1"/>
</dbReference>
<dbReference type="InterPro" id="IPR003251">
    <property type="entry name" value="Rr_diiron-bd_dom"/>
</dbReference>
<feature type="domain" description="Rubrerythrin diiron-binding" evidence="1">
    <location>
        <begin position="9"/>
        <end position="68"/>
    </location>
</feature>